<dbReference type="SUPFAM" id="SSF52540">
    <property type="entry name" value="P-loop containing nucleoside triphosphate hydrolases"/>
    <property type="match status" value="1"/>
</dbReference>
<dbReference type="EMBL" id="QHHQ01000005">
    <property type="protein sequence ID" value="RAH99397.1"/>
    <property type="molecule type" value="Genomic_DNA"/>
</dbReference>
<dbReference type="Gene3D" id="3.40.50.300">
    <property type="entry name" value="P-loop containing nucleotide triphosphate hydrolases"/>
    <property type="match status" value="1"/>
</dbReference>
<evidence type="ECO:0000313" key="2">
    <source>
        <dbReference type="Proteomes" id="UP000249590"/>
    </source>
</evidence>
<dbReference type="RefSeq" id="WP_111349572.1">
    <property type="nucleotide sequence ID" value="NZ_QHHQ01000005.1"/>
</dbReference>
<protein>
    <submittedName>
        <fullName evidence="1">Uncharacterized protein</fullName>
    </submittedName>
</protein>
<dbReference type="InterPro" id="IPR027417">
    <property type="entry name" value="P-loop_NTPase"/>
</dbReference>
<organism evidence="1 2">
    <name type="scientific">Acuticoccus sediminis</name>
    <dbReference type="NCBI Taxonomy" id="2184697"/>
    <lineage>
        <taxon>Bacteria</taxon>
        <taxon>Pseudomonadati</taxon>
        <taxon>Pseudomonadota</taxon>
        <taxon>Alphaproteobacteria</taxon>
        <taxon>Hyphomicrobiales</taxon>
        <taxon>Amorphaceae</taxon>
        <taxon>Acuticoccus</taxon>
    </lineage>
</organism>
<dbReference type="OrthoDB" id="7202530at2"/>
<gene>
    <name evidence="1" type="ORF">DLJ53_23000</name>
</gene>
<name>A0A8B2NNE8_9HYPH</name>
<reference evidence="1 2" key="1">
    <citation type="submission" date="2018-05" db="EMBL/GenBank/DDBJ databases">
        <title>Acuticoccus sediminis sp. nov., isolated from deep-sea sediment of Indian Ocean.</title>
        <authorList>
            <person name="Liu X."/>
            <person name="Lai Q."/>
            <person name="Du Y."/>
            <person name="Sun F."/>
            <person name="Zhang X."/>
            <person name="Wang S."/>
            <person name="Shao Z."/>
        </authorList>
    </citation>
    <scope>NUCLEOTIDE SEQUENCE [LARGE SCALE GENOMIC DNA]</scope>
    <source>
        <strain evidence="1 2">PTG4-2</strain>
    </source>
</reference>
<accession>A0A8B2NNE8</accession>
<dbReference type="AlphaFoldDB" id="A0A8B2NNE8"/>
<dbReference type="Proteomes" id="UP000249590">
    <property type="component" value="Unassembled WGS sequence"/>
</dbReference>
<proteinExistence type="predicted"/>
<evidence type="ECO:0000313" key="1">
    <source>
        <dbReference type="EMBL" id="RAH99397.1"/>
    </source>
</evidence>
<sequence>MSAFLDLGVHIFECENAAHIMSSSSFVASLLAVSSFGGTIVWVSQTLLAHEAGVISGQGLQEFGIDPDRILFVHAKKATDVLWVLEQALGSPSVEIAIGELKNDKGILDLKSTRRLSLRSAASDIPVHLISAGKTGATAALSRWKVEPFSRSGFPWPRTLGWSAWRLALIKNKKGIYGDQSVSFEPTERRFVSEKLPATSATHPQGSTPPQVPAEIIAWDPARRRAGGLGPG</sequence>
<comment type="caution">
    <text evidence="1">The sequence shown here is derived from an EMBL/GenBank/DDBJ whole genome shotgun (WGS) entry which is preliminary data.</text>
</comment>
<keyword evidence="2" id="KW-1185">Reference proteome</keyword>